<proteinExistence type="predicted"/>
<dbReference type="SUPFAM" id="SSF56747">
    <property type="entry name" value="Prim-pol domain"/>
    <property type="match status" value="1"/>
</dbReference>
<dbReference type="STRING" id="910347.SAMN05421773_1156"/>
<gene>
    <name evidence="3" type="ORF">SAMN05421773_1156</name>
</gene>
<evidence type="ECO:0000259" key="2">
    <source>
        <dbReference type="SMART" id="SM00943"/>
    </source>
</evidence>
<dbReference type="InterPro" id="IPR015330">
    <property type="entry name" value="DNA_primase/pol_bifunc_N"/>
</dbReference>
<sequence length="263" mass="27708">MVRHDSAGAATPGQGNGSLVINTPAAVSTTINIPGALLAADDVTGSPFACGAPILAAAGLYVFPFKLIRGRKQPLVGWGNEATTDQATINRWGRRWPDAWVGVACKPSGLLVVDLDVKHPPVSGPDNWAELTLASGDPQAAPACLYDRTTLIRTGSGGLHLWFVDPWDTPGRDAMLPGIDVKASSAEPHKKGGFVAAPPTPGYHVLGLKPPMLAPGWLALILTHDDKPHRERREPVSTANHTVTEDVRERLAAALRSKRGGAS</sequence>
<dbReference type="CDD" id="cd04859">
    <property type="entry name" value="Prim_Pol"/>
    <property type="match status" value="1"/>
</dbReference>
<dbReference type="Proteomes" id="UP000199207">
    <property type="component" value="Unassembled WGS sequence"/>
</dbReference>
<reference evidence="3 4" key="1">
    <citation type="submission" date="2016-10" db="EMBL/GenBank/DDBJ databases">
        <authorList>
            <person name="de Groot N.N."/>
        </authorList>
    </citation>
    <scope>NUCLEOTIDE SEQUENCE [LARGE SCALE GENOMIC DNA]</scope>
    <source>
        <strain evidence="3 4">CGMCC 4.5739</strain>
    </source>
</reference>
<dbReference type="SMART" id="SM00943">
    <property type="entry name" value="Prim-Pol"/>
    <property type="match status" value="1"/>
</dbReference>
<name>A0A1I1S774_9ACTN</name>
<dbReference type="Pfam" id="PF09250">
    <property type="entry name" value="Prim-Pol"/>
    <property type="match status" value="1"/>
</dbReference>
<evidence type="ECO:0000313" key="3">
    <source>
        <dbReference type="EMBL" id="SFD42345.1"/>
    </source>
</evidence>
<evidence type="ECO:0000313" key="4">
    <source>
        <dbReference type="Proteomes" id="UP000199207"/>
    </source>
</evidence>
<feature type="domain" description="DNA primase/polymerase bifunctional N-terminal" evidence="2">
    <location>
        <begin position="52"/>
        <end position="218"/>
    </location>
</feature>
<evidence type="ECO:0000256" key="1">
    <source>
        <dbReference type="SAM" id="MobiDB-lite"/>
    </source>
</evidence>
<dbReference type="AlphaFoldDB" id="A0A1I1S774"/>
<organism evidence="3 4">
    <name type="scientific">Streptomyces aidingensis</name>
    <dbReference type="NCBI Taxonomy" id="910347"/>
    <lineage>
        <taxon>Bacteria</taxon>
        <taxon>Bacillati</taxon>
        <taxon>Actinomycetota</taxon>
        <taxon>Actinomycetes</taxon>
        <taxon>Kitasatosporales</taxon>
        <taxon>Streptomycetaceae</taxon>
        <taxon>Streptomyces</taxon>
    </lineage>
</organism>
<dbReference type="RefSeq" id="WP_093840802.1">
    <property type="nucleotide sequence ID" value="NZ_FOLM01000015.1"/>
</dbReference>
<protein>
    <submittedName>
        <fullName evidence="3">Bifunctional DNA primase/polymerase, N-terminal</fullName>
    </submittedName>
</protein>
<feature type="region of interest" description="Disordered" evidence="1">
    <location>
        <begin position="228"/>
        <end position="247"/>
    </location>
</feature>
<keyword evidence="4" id="KW-1185">Reference proteome</keyword>
<accession>A0A1I1S774</accession>
<dbReference type="EMBL" id="FOLM01000015">
    <property type="protein sequence ID" value="SFD42345.1"/>
    <property type="molecule type" value="Genomic_DNA"/>
</dbReference>